<dbReference type="Pfam" id="PF03184">
    <property type="entry name" value="DDE_1"/>
    <property type="match status" value="1"/>
</dbReference>
<evidence type="ECO:0000313" key="4">
    <source>
        <dbReference type="Proteomes" id="UP000681720"/>
    </source>
</evidence>
<feature type="compositionally biased region" description="Basic and acidic residues" evidence="1">
    <location>
        <begin position="339"/>
        <end position="360"/>
    </location>
</feature>
<comment type="caution">
    <text evidence="3">The sequence shown here is derived from an EMBL/GenBank/DDBJ whole genome shotgun (WGS) entry which is preliminary data.</text>
</comment>
<evidence type="ECO:0000313" key="3">
    <source>
        <dbReference type="EMBL" id="CAF4832767.1"/>
    </source>
</evidence>
<gene>
    <name evidence="3" type="ORF">GIL414_LOCUS48541</name>
</gene>
<reference evidence="3" key="1">
    <citation type="submission" date="2021-02" db="EMBL/GenBank/DDBJ databases">
        <authorList>
            <person name="Nowell W R."/>
        </authorList>
    </citation>
    <scope>NUCLEOTIDE SEQUENCE</scope>
</reference>
<evidence type="ECO:0000256" key="1">
    <source>
        <dbReference type="SAM" id="MobiDB-lite"/>
    </source>
</evidence>
<feature type="region of interest" description="Disordered" evidence="1">
    <location>
        <begin position="330"/>
        <end position="367"/>
    </location>
</feature>
<accession>A0A8S3BM07</accession>
<name>A0A8S3BM07_9BILA</name>
<sequence>NATLSGWVEEEVFYDWFVNQFLPAVAHIKRRLIIFFDGHRAHISTRIVKKAMQNGIELECLPAHITTILQPLDVVTLNKVKTAWRSLLMDHNTKTNSAPIPKQKFALLISELWKNHVLKGHCSGDFAKAGIYPYEPRAISNEKLPEPSSSNDESTCVDDSAVIHQPVNRLTRSASCEQLSAMALSMTTASLLNISDQSISIANGLSTITTTPIVSSIDHIRMPSPILPMITDSSILCSNMDSTIAIQQSSISNSSNYDAPVYTDLSNDNMVVMDNSLFATPVPINVLSNVISQYMGTSTTNTSSNQRKKRIDRHCGQSLTSVEVLAQLQAKEKMKQRKERASTKKTATSDKKESDHERPRKVTQQRQVLDEIDALSDLDPKSDFNITTSSTAIDSNRLTIDTNNDQHITTDPSHHVSFYDTQQQPQMFPSCYRCNTAIYGNFTNCNNCDRYCCQLCVQNYFFSHSITCEYCAMHQAIADFDSL</sequence>
<dbReference type="AlphaFoldDB" id="A0A8S3BM07"/>
<protein>
    <recommendedName>
        <fullName evidence="2">DDE-1 domain-containing protein</fullName>
    </recommendedName>
</protein>
<dbReference type="EMBL" id="CAJOBJ010157686">
    <property type="protein sequence ID" value="CAF4832767.1"/>
    <property type="molecule type" value="Genomic_DNA"/>
</dbReference>
<feature type="non-terminal residue" evidence="3">
    <location>
        <position position="1"/>
    </location>
</feature>
<evidence type="ECO:0000259" key="2">
    <source>
        <dbReference type="Pfam" id="PF03184"/>
    </source>
</evidence>
<feature type="domain" description="DDE-1" evidence="2">
    <location>
        <begin position="5"/>
        <end position="104"/>
    </location>
</feature>
<proteinExistence type="predicted"/>
<dbReference type="InterPro" id="IPR004875">
    <property type="entry name" value="DDE_SF_endonuclease_dom"/>
</dbReference>
<dbReference type="Proteomes" id="UP000681720">
    <property type="component" value="Unassembled WGS sequence"/>
</dbReference>
<organism evidence="3 4">
    <name type="scientific">Rotaria magnacalcarata</name>
    <dbReference type="NCBI Taxonomy" id="392030"/>
    <lineage>
        <taxon>Eukaryota</taxon>
        <taxon>Metazoa</taxon>
        <taxon>Spiralia</taxon>
        <taxon>Gnathifera</taxon>
        <taxon>Rotifera</taxon>
        <taxon>Eurotatoria</taxon>
        <taxon>Bdelloidea</taxon>
        <taxon>Philodinida</taxon>
        <taxon>Philodinidae</taxon>
        <taxon>Rotaria</taxon>
    </lineage>
</organism>
<dbReference type="GO" id="GO:0003676">
    <property type="term" value="F:nucleic acid binding"/>
    <property type="evidence" value="ECO:0007669"/>
    <property type="project" value="InterPro"/>
</dbReference>